<evidence type="ECO:0000256" key="2">
    <source>
        <dbReference type="SAM" id="MobiDB-lite"/>
    </source>
</evidence>
<dbReference type="PANTHER" id="PTHR12161:SF14">
    <property type="entry name" value="REGULATOR OF VPS4 ACTIVITY IN THE MVB PATHWAY PROTEIN"/>
    <property type="match status" value="1"/>
</dbReference>
<dbReference type="Proteomes" id="UP000825729">
    <property type="component" value="Unassembled WGS sequence"/>
</dbReference>
<dbReference type="AlphaFoldDB" id="A0AAV7EMZ0"/>
<gene>
    <name evidence="3" type="ORF">H6P81_010168</name>
</gene>
<dbReference type="Pfam" id="PF03398">
    <property type="entry name" value="Ist1"/>
    <property type="match status" value="1"/>
</dbReference>
<feature type="compositionally biased region" description="Basic and acidic residues" evidence="2">
    <location>
        <begin position="217"/>
        <end position="238"/>
    </location>
</feature>
<proteinExistence type="inferred from homology"/>
<dbReference type="EMBL" id="JAINDJ010000004">
    <property type="protein sequence ID" value="KAG9450203.1"/>
    <property type="molecule type" value="Genomic_DNA"/>
</dbReference>
<organism evidence="3 4">
    <name type="scientific">Aristolochia fimbriata</name>
    <name type="common">White veined hardy Dutchman's pipe vine</name>
    <dbReference type="NCBI Taxonomy" id="158543"/>
    <lineage>
        <taxon>Eukaryota</taxon>
        <taxon>Viridiplantae</taxon>
        <taxon>Streptophyta</taxon>
        <taxon>Embryophyta</taxon>
        <taxon>Tracheophyta</taxon>
        <taxon>Spermatophyta</taxon>
        <taxon>Magnoliopsida</taxon>
        <taxon>Magnoliidae</taxon>
        <taxon>Piperales</taxon>
        <taxon>Aristolochiaceae</taxon>
        <taxon>Aristolochia</taxon>
    </lineage>
</organism>
<feature type="region of interest" description="Disordered" evidence="2">
    <location>
        <begin position="181"/>
        <end position="312"/>
    </location>
</feature>
<keyword evidence="4" id="KW-1185">Reference proteome</keyword>
<dbReference type="FunFam" id="1.20.1260.60:FF:000002">
    <property type="entry name" value="Vacuolar protein sorting-associated protein IST1"/>
    <property type="match status" value="1"/>
</dbReference>
<dbReference type="InterPro" id="IPR005061">
    <property type="entry name" value="Ist1"/>
</dbReference>
<comment type="caution">
    <text evidence="3">The sequence shown here is derived from an EMBL/GenBank/DDBJ whole genome shotgun (WGS) entry which is preliminary data.</text>
</comment>
<name>A0AAV7EMZ0_ARIFI</name>
<evidence type="ECO:0000256" key="1">
    <source>
        <dbReference type="ARBA" id="ARBA00005536"/>
    </source>
</evidence>
<dbReference type="GO" id="GO:0015031">
    <property type="term" value="P:protein transport"/>
    <property type="evidence" value="ECO:0007669"/>
    <property type="project" value="InterPro"/>
</dbReference>
<accession>A0AAV7EMZ0</accession>
<dbReference type="InterPro" id="IPR042277">
    <property type="entry name" value="IST1-like"/>
</dbReference>
<dbReference type="Gene3D" id="1.20.1260.60">
    <property type="entry name" value="Vacuolar protein sorting-associated protein Ist1"/>
    <property type="match status" value="1"/>
</dbReference>
<feature type="region of interest" description="Disordered" evidence="2">
    <location>
        <begin position="326"/>
        <end position="439"/>
    </location>
</feature>
<feature type="compositionally biased region" description="Basic residues" evidence="2">
    <location>
        <begin position="412"/>
        <end position="422"/>
    </location>
</feature>
<comment type="similarity">
    <text evidence="1">Belongs to the IST1 family.</text>
</comment>
<evidence type="ECO:0008006" key="5">
    <source>
        <dbReference type="Google" id="ProtNLM"/>
    </source>
</evidence>
<dbReference type="PANTHER" id="PTHR12161">
    <property type="entry name" value="IST1 FAMILY MEMBER"/>
    <property type="match status" value="1"/>
</dbReference>
<evidence type="ECO:0000313" key="4">
    <source>
        <dbReference type="Proteomes" id="UP000825729"/>
    </source>
</evidence>
<sequence>MLDGLLGRGFSQKCKSLIAKLMNRTDILKRKKRAVIGYLKKDIADLLLNGFDINAYGRVEGLIAEVNRGCSYELMEKFCECILSQLSVMQKQRDCPEESKEAVATVMFAAARFADLPELSDLRRIFTEKYGNSLESFVNQEFVDRIALKPPSVDQKLELMQIIALEYSISWDVKRFKEKISNPSTIPGDRQTKHGSATNGKDNTAEKKQEVLTNGKEISRGPSRKDIKAEAVDSHERQSYFSHGKVDLNPGPVYTTTKEVKADRRDTHERERLSSRGRERTEPNLRAKFTSQPELNKDNRNHHPVTSDNKNVTALNACESTENVKPTFINRMPPPYVKPNGSNYRNKLEAQSTGFDDDESTSPLKQGSDKSQVRSNPVHVEREVARFPRRFVSQGNDNDIEQDNVLPEARPKPRSVRKHKKPPLAEDDIPGTRESVTEKTNGMRLERGVQATSNVRNVDEEEEMMDKLLLHYSKKSSLTSLDARKKAGLKAVLPGNDKAPYARNRGESLRPEAIRVPARVLSLPSHPATEVTRVPVRATSFEPDGCSPNGGHVHPKLPDYDELAARFLHLKEERNSSRS</sequence>
<reference evidence="3 4" key="1">
    <citation type="submission" date="2021-07" db="EMBL/GenBank/DDBJ databases">
        <title>The Aristolochia fimbriata genome: insights into angiosperm evolution, floral development and chemical biosynthesis.</title>
        <authorList>
            <person name="Jiao Y."/>
        </authorList>
    </citation>
    <scope>NUCLEOTIDE SEQUENCE [LARGE SCALE GENOMIC DNA]</scope>
    <source>
        <strain evidence="3">IBCAS-2021</strain>
        <tissue evidence="3">Leaf</tissue>
    </source>
</reference>
<evidence type="ECO:0000313" key="3">
    <source>
        <dbReference type="EMBL" id="KAG9450203.1"/>
    </source>
</evidence>
<protein>
    <recommendedName>
        <fullName evidence="5">IST1-like protein</fullName>
    </recommendedName>
</protein>
<feature type="compositionally biased region" description="Polar residues" evidence="2">
    <location>
        <begin position="340"/>
        <end position="354"/>
    </location>
</feature>
<feature type="compositionally biased region" description="Basic and acidic residues" evidence="2">
    <location>
        <begin position="258"/>
        <end position="285"/>
    </location>
</feature>